<accession>A0A975BFN8</accession>
<name>A0A975BFN8_9BACT</name>
<keyword evidence="1" id="KW-0812">Transmembrane</keyword>
<gene>
    <name evidence="2" type="ORF">dnm_004980</name>
</gene>
<evidence type="ECO:0000313" key="2">
    <source>
        <dbReference type="EMBL" id="QTA84501.1"/>
    </source>
</evidence>
<proteinExistence type="predicted"/>
<dbReference type="Proteomes" id="UP000663722">
    <property type="component" value="Chromosome"/>
</dbReference>
<dbReference type="EMBL" id="CP061800">
    <property type="protein sequence ID" value="QTA84501.1"/>
    <property type="molecule type" value="Genomic_DNA"/>
</dbReference>
<evidence type="ECO:0000256" key="1">
    <source>
        <dbReference type="SAM" id="Phobius"/>
    </source>
</evidence>
<feature type="transmembrane region" description="Helical" evidence="1">
    <location>
        <begin position="38"/>
        <end position="60"/>
    </location>
</feature>
<keyword evidence="1" id="KW-0472">Membrane</keyword>
<organism evidence="2 3">
    <name type="scientific">Desulfonema magnum</name>
    <dbReference type="NCBI Taxonomy" id="45655"/>
    <lineage>
        <taxon>Bacteria</taxon>
        <taxon>Pseudomonadati</taxon>
        <taxon>Thermodesulfobacteriota</taxon>
        <taxon>Desulfobacteria</taxon>
        <taxon>Desulfobacterales</taxon>
        <taxon>Desulfococcaceae</taxon>
        <taxon>Desulfonema</taxon>
    </lineage>
</organism>
<keyword evidence="3" id="KW-1185">Reference proteome</keyword>
<dbReference type="KEGG" id="dmm:dnm_004980"/>
<dbReference type="AlphaFoldDB" id="A0A975BFN8"/>
<reference evidence="2" key="1">
    <citation type="journal article" date="2021" name="Microb. Physiol.">
        <title>Proteogenomic Insights into the Physiology of Marine, Sulfate-Reducing, Filamentous Desulfonema limicola and Desulfonema magnum.</title>
        <authorList>
            <person name="Schnaars V."/>
            <person name="Wohlbrand L."/>
            <person name="Scheve S."/>
            <person name="Hinrichs C."/>
            <person name="Reinhardt R."/>
            <person name="Rabus R."/>
        </authorList>
    </citation>
    <scope>NUCLEOTIDE SEQUENCE</scope>
    <source>
        <strain evidence="2">4be13</strain>
    </source>
</reference>
<sequence>MERSATHTAQGGLRFAPPTLHFLNAELRNQKGIMKKTICNIIILWASIFIVFSCVSQAAASDVICPAWKIGDKWLVKSVYQSPLKKDSWSAPVYWEYRVTGCEKSGSEDCYIISVKDHDGSLNLTAKLTYRLERGEKSFAVPVLVKSEIKKKRRGKPITKTLTYDKKIPIRTEQTLIPFDMPVFPLRFPSSDDFTVIKHVSQTLRTSEMLRQEVRKVQGGIKELPEWSGKRELTEVKCISNNNALIFVQYWCEDFLWPLFGRNGNMQYWLVEK</sequence>
<keyword evidence="1" id="KW-1133">Transmembrane helix</keyword>
<protein>
    <submittedName>
        <fullName evidence="2">Uncharacterized protein</fullName>
    </submittedName>
</protein>
<evidence type="ECO:0000313" key="3">
    <source>
        <dbReference type="Proteomes" id="UP000663722"/>
    </source>
</evidence>